<feature type="domain" description="Large ribosomal subunit protein uL11 N-terminal" evidence="6">
    <location>
        <begin position="7"/>
        <end position="62"/>
    </location>
</feature>
<dbReference type="Gene3D" id="3.30.1550.10">
    <property type="entry name" value="Ribosomal protein L11/L12, N-terminal domain"/>
    <property type="match status" value="1"/>
</dbReference>
<keyword evidence="9" id="KW-1185">Reference proteome</keyword>
<dbReference type="CDD" id="cd00349">
    <property type="entry name" value="Ribosomal_L11"/>
    <property type="match status" value="1"/>
</dbReference>
<dbReference type="Pfam" id="PF03946">
    <property type="entry name" value="Ribosomal_L11_N"/>
    <property type="match status" value="1"/>
</dbReference>
<evidence type="ECO:0000259" key="6">
    <source>
        <dbReference type="Pfam" id="PF03946"/>
    </source>
</evidence>
<protein>
    <submittedName>
        <fullName evidence="8">Ribosomal protein L12, L11</fullName>
    </submittedName>
</protein>
<dbReference type="HAMAP" id="MF_00736">
    <property type="entry name" value="Ribosomal_uL11"/>
    <property type="match status" value="1"/>
</dbReference>
<dbReference type="InterPro" id="IPR020783">
    <property type="entry name" value="Ribosomal_uL11_C"/>
</dbReference>
<evidence type="ECO:0000313" key="8">
    <source>
        <dbReference type="EMBL" id="KAK8888162.1"/>
    </source>
</evidence>
<organism evidence="8 9">
    <name type="scientific">Tritrichomonas musculus</name>
    <dbReference type="NCBI Taxonomy" id="1915356"/>
    <lineage>
        <taxon>Eukaryota</taxon>
        <taxon>Metamonada</taxon>
        <taxon>Parabasalia</taxon>
        <taxon>Tritrichomonadida</taxon>
        <taxon>Tritrichomonadidae</taxon>
        <taxon>Tritrichomonas</taxon>
    </lineage>
</organism>
<dbReference type="InterPro" id="IPR036796">
    <property type="entry name" value="Ribosomal_uL11_N_sf"/>
</dbReference>
<sequence>MSNEVIIKVRVWGGESGVTAKLAPRLGPLGVNSGQVGQQVAKATEAYKGYRCSVQIKIVDRQPTITILPSTSTLLIHALQEPHRDRKKTKNVKHSGDLSIDTIIDIARQMQFKSMSKTLAGTVKEVLGTAQAMGARVDGQNPKAIQKKITNGELQIPNQ</sequence>
<evidence type="ECO:0000256" key="3">
    <source>
        <dbReference type="ARBA" id="ARBA00023274"/>
    </source>
</evidence>
<dbReference type="Proteomes" id="UP001470230">
    <property type="component" value="Unassembled WGS sequence"/>
</dbReference>
<dbReference type="PANTHER" id="PTHR11661:SF2">
    <property type="entry name" value="LARGE RIBOSOMAL SUBUNIT PROTEIN UL11"/>
    <property type="match status" value="1"/>
</dbReference>
<gene>
    <name evidence="8" type="ORF">M9Y10_039226</name>
    <name evidence="7" type="ORF">M9Y10_044728</name>
</gene>
<evidence type="ECO:0000256" key="1">
    <source>
        <dbReference type="ARBA" id="ARBA00010537"/>
    </source>
</evidence>
<accession>A0ABR2KB75</accession>
<keyword evidence="3 4" id="KW-0687">Ribonucleoprotein</keyword>
<dbReference type="InterPro" id="IPR020784">
    <property type="entry name" value="Ribosomal_uL11_N"/>
</dbReference>
<dbReference type="InterPro" id="IPR036769">
    <property type="entry name" value="Ribosomal_uL11_C_sf"/>
</dbReference>
<dbReference type="GO" id="GO:0005840">
    <property type="term" value="C:ribosome"/>
    <property type="evidence" value="ECO:0007669"/>
    <property type="project" value="UniProtKB-KW"/>
</dbReference>
<dbReference type="EMBL" id="JAPFFF010000009">
    <property type="protein sequence ID" value="KAK8882088.1"/>
    <property type="molecule type" value="Genomic_DNA"/>
</dbReference>
<dbReference type="SMART" id="SM00649">
    <property type="entry name" value="RL11"/>
    <property type="match status" value="1"/>
</dbReference>
<name>A0ABR2KB75_9EUKA</name>
<evidence type="ECO:0000313" key="9">
    <source>
        <dbReference type="Proteomes" id="UP001470230"/>
    </source>
</evidence>
<dbReference type="SUPFAM" id="SSF54747">
    <property type="entry name" value="Ribosomal L11/L12e N-terminal domain"/>
    <property type="match status" value="1"/>
</dbReference>
<evidence type="ECO:0000259" key="5">
    <source>
        <dbReference type="Pfam" id="PF00298"/>
    </source>
</evidence>
<dbReference type="SUPFAM" id="SSF46906">
    <property type="entry name" value="Ribosomal protein L11, C-terminal domain"/>
    <property type="match status" value="1"/>
</dbReference>
<comment type="similarity">
    <text evidence="1 4">Belongs to the universal ribosomal protein uL11 family.</text>
</comment>
<dbReference type="PANTHER" id="PTHR11661">
    <property type="entry name" value="60S RIBOSOMAL PROTEIN L12"/>
    <property type="match status" value="1"/>
</dbReference>
<evidence type="ECO:0000313" key="7">
    <source>
        <dbReference type="EMBL" id="KAK8882088.1"/>
    </source>
</evidence>
<comment type="caution">
    <text evidence="8">The sequence shown here is derived from an EMBL/GenBank/DDBJ whole genome shotgun (WGS) entry which is preliminary data.</text>
</comment>
<dbReference type="InterPro" id="IPR000911">
    <property type="entry name" value="Ribosomal_uL11"/>
</dbReference>
<dbReference type="Gene3D" id="1.10.10.250">
    <property type="entry name" value="Ribosomal protein L11, C-terminal domain"/>
    <property type="match status" value="1"/>
</dbReference>
<keyword evidence="2 4" id="KW-0689">Ribosomal protein</keyword>
<feature type="domain" description="Large ribosomal subunit protein uL11 C-terminal" evidence="5">
    <location>
        <begin position="69"/>
        <end position="137"/>
    </location>
</feature>
<dbReference type="Pfam" id="PF00298">
    <property type="entry name" value="Ribosomal_L11"/>
    <property type="match status" value="1"/>
</dbReference>
<evidence type="ECO:0000256" key="2">
    <source>
        <dbReference type="ARBA" id="ARBA00022980"/>
    </source>
</evidence>
<reference evidence="8 9" key="1">
    <citation type="submission" date="2024-04" db="EMBL/GenBank/DDBJ databases">
        <title>Tritrichomonas musculus Genome.</title>
        <authorList>
            <person name="Alves-Ferreira E."/>
            <person name="Grigg M."/>
            <person name="Lorenzi H."/>
            <person name="Galac M."/>
        </authorList>
    </citation>
    <scope>NUCLEOTIDE SEQUENCE [LARGE SCALE GENOMIC DNA]</scope>
    <source>
        <strain evidence="8 9">EAF2021</strain>
    </source>
</reference>
<dbReference type="EMBL" id="JAPFFF010000006">
    <property type="protein sequence ID" value="KAK8888162.1"/>
    <property type="molecule type" value="Genomic_DNA"/>
</dbReference>
<evidence type="ECO:0000256" key="4">
    <source>
        <dbReference type="RuleBase" id="RU003978"/>
    </source>
</evidence>
<proteinExistence type="inferred from homology"/>